<dbReference type="InterPro" id="IPR050176">
    <property type="entry name" value="LTTR"/>
</dbReference>
<dbReference type="PANTHER" id="PTHR30579">
    <property type="entry name" value="TRANSCRIPTIONAL REGULATOR"/>
    <property type="match status" value="1"/>
</dbReference>
<dbReference type="InterPro" id="IPR000847">
    <property type="entry name" value="LysR_HTH_N"/>
</dbReference>
<accession>A0A366DMR1</accession>
<evidence type="ECO:0000259" key="5">
    <source>
        <dbReference type="PROSITE" id="PS50931"/>
    </source>
</evidence>
<dbReference type="InterPro" id="IPR005119">
    <property type="entry name" value="LysR_subst-bd"/>
</dbReference>
<comment type="caution">
    <text evidence="6">The sequence shown here is derived from an EMBL/GenBank/DDBJ whole genome shotgun (WGS) entry which is preliminary data.</text>
</comment>
<evidence type="ECO:0000313" key="6">
    <source>
        <dbReference type="EMBL" id="RBO91225.1"/>
    </source>
</evidence>
<dbReference type="SUPFAM" id="SSF53850">
    <property type="entry name" value="Periplasmic binding protein-like II"/>
    <property type="match status" value="1"/>
</dbReference>
<dbReference type="EMBL" id="QNRH01000009">
    <property type="protein sequence ID" value="RBO91225.1"/>
    <property type="molecule type" value="Genomic_DNA"/>
</dbReference>
<dbReference type="GO" id="GO:0003677">
    <property type="term" value="F:DNA binding"/>
    <property type="evidence" value="ECO:0007669"/>
    <property type="project" value="UniProtKB-KW"/>
</dbReference>
<dbReference type="PANTHER" id="PTHR30579:SF7">
    <property type="entry name" value="HTH-TYPE TRANSCRIPTIONAL REGULATOR LRHA-RELATED"/>
    <property type="match status" value="1"/>
</dbReference>
<keyword evidence="2" id="KW-0805">Transcription regulation</keyword>
<evidence type="ECO:0000256" key="2">
    <source>
        <dbReference type="ARBA" id="ARBA00023015"/>
    </source>
</evidence>
<dbReference type="OrthoDB" id="9789529at2"/>
<keyword evidence="7" id="KW-1185">Reference proteome</keyword>
<dbReference type="InterPro" id="IPR036388">
    <property type="entry name" value="WH-like_DNA-bd_sf"/>
</dbReference>
<keyword evidence="3" id="KW-0238">DNA-binding</keyword>
<dbReference type="RefSeq" id="WP_113945907.1">
    <property type="nucleotide sequence ID" value="NZ_JBHEEG010000010.1"/>
</dbReference>
<name>A0A366DMR1_9HYPH</name>
<dbReference type="SUPFAM" id="SSF46785">
    <property type="entry name" value="Winged helix' DNA-binding domain"/>
    <property type="match status" value="1"/>
</dbReference>
<dbReference type="Proteomes" id="UP000252893">
    <property type="component" value="Unassembled WGS sequence"/>
</dbReference>
<keyword evidence="4" id="KW-0804">Transcription</keyword>
<dbReference type="PRINTS" id="PR00039">
    <property type="entry name" value="HTHLYSR"/>
</dbReference>
<dbReference type="Pfam" id="PF00126">
    <property type="entry name" value="HTH_1"/>
    <property type="match status" value="1"/>
</dbReference>
<dbReference type="InterPro" id="IPR036390">
    <property type="entry name" value="WH_DNA-bd_sf"/>
</dbReference>
<reference evidence="6 7" key="1">
    <citation type="submission" date="2018-06" db="EMBL/GenBank/DDBJ databases">
        <title>Genomic Encyclopedia of Type Strains, Phase IV (KMG-IV): sequencing the most valuable type-strain genomes for metagenomic binning, comparative biology and taxonomic classification.</title>
        <authorList>
            <person name="Goeker M."/>
        </authorList>
    </citation>
    <scope>NUCLEOTIDE SEQUENCE [LARGE SCALE GENOMIC DNA]</scope>
    <source>
        <strain evidence="6 7">DSM 25619</strain>
    </source>
</reference>
<sequence length="287" mass="31835">MIDLDPKLLRAFVTVVEVGTINGAARSLNRTQAAVSMQIQRLEELLDIKLFERSARGLKMTAAGMVLLSQAQEILRISDDVLGRLSSLSGSGRVRLGVLEDFASSGLIEILKKFRDQYKDVQIDIVVENNRTLGARFEEKNIDLAICDVSVLDRKPVIEWTEQLYWTVRDDICIAPDGTLPIIMFDELCPWRERAVDALNNINWTMVCEAGALAAVSTAIRVGVGVGLMTYHTIPPDCRVLRQLSQLAPSFPVTLGLFSQSDPQRPVRTITQMIAEHINSSATKTLI</sequence>
<gene>
    <name evidence="6" type="ORF">DFR47_10985</name>
</gene>
<dbReference type="Gene3D" id="3.40.190.10">
    <property type="entry name" value="Periplasmic binding protein-like II"/>
    <property type="match status" value="2"/>
</dbReference>
<feature type="domain" description="HTH lysR-type" evidence="5">
    <location>
        <begin position="4"/>
        <end position="61"/>
    </location>
</feature>
<evidence type="ECO:0000256" key="1">
    <source>
        <dbReference type="ARBA" id="ARBA00009437"/>
    </source>
</evidence>
<evidence type="ECO:0000313" key="7">
    <source>
        <dbReference type="Proteomes" id="UP000252893"/>
    </source>
</evidence>
<protein>
    <submittedName>
        <fullName evidence="6">LysR family transcriptional regulator</fullName>
    </submittedName>
</protein>
<dbReference type="Pfam" id="PF03466">
    <property type="entry name" value="LysR_substrate"/>
    <property type="match status" value="1"/>
</dbReference>
<dbReference type="AlphaFoldDB" id="A0A366DMR1"/>
<evidence type="ECO:0000256" key="4">
    <source>
        <dbReference type="ARBA" id="ARBA00023163"/>
    </source>
</evidence>
<dbReference type="FunFam" id="1.10.10.10:FF:000001">
    <property type="entry name" value="LysR family transcriptional regulator"/>
    <property type="match status" value="1"/>
</dbReference>
<proteinExistence type="inferred from homology"/>
<dbReference type="Gene3D" id="1.10.10.10">
    <property type="entry name" value="Winged helix-like DNA-binding domain superfamily/Winged helix DNA-binding domain"/>
    <property type="match status" value="1"/>
</dbReference>
<evidence type="ECO:0000256" key="3">
    <source>
        <dbReference type="ARBA" id="ARBA00023125"/>
    </source>
</evidence>
<comment type="similarity">
    <text evidence="1">Belongs to the LysR transcriptional regulatory family.</text>
</comment>
<dbReference type="PROSITE" id="PS50931">
    <property type="entry name" value="HTH_LYSR"/>
    <property type="match status" value="1"/>
</dbReference>
<dbReference type="GO" id="GO:0003700">
    <property type="term" value="F:DNA-binding transcription factor activity"/>
    <property type="evidence" value="ECO:0007669"/>
    <property type="project" value="InterPro"/>
</dbReference>
<organism evidence="6 7">
    <name type="scientific">Pseudochrobactrum asaccharolyticum</name>
    <dbReference type="NCBI Taxonomy" id="354351"/>
    <lineage>
        <taxon>Bacteria</taxon>
        <taxon>Pseudomonadati</taxon>
        <taxon>Pseudomonadota</taxon>
        <taxon>Alphaproteobacteria</taxon>
        <taxon>Hyphomicrobiales</taxon>
        <taxon>Brucellaceae</taxon>
        <taxon>Pseudochrobactrum</taxon>
    </lineage>
</organism>